<feature type="transmembrane region" description="Helical" evidence="1">
    <location>
        <begin position="88"/>
        <end position="107"/>
    </location>
</feature>
<evidence type="ECO:0000256" key="1">
    <source>
        <dbReference type="SAM" id="Phobius"/>
    </source>
</evidence>
<gene>
    <name evidence="4" type="ORF">FUA23_07805</name>
</gene>
<dbReference type="GO" id="GO:0016989">
    <property type="term" value="F:sigma factor antagonist activity"/>
    <property type="evidence" value="ECO:0007669"/>
    <property type="project" value="TreeGrafter"/>
</dbReference>
<dbReference type="PIRSF" id="PIRSF018266">
    <property type="entry name" value="FecR"/>
    <property type="match status" value="1"/>
</dbReference>
<keyword evidence="5" id="KW-1185">Reference proteome</keyword>
<dbReference type="Gene3D" id="3.55.50.30">
    <property type="match status" value="1"/>
</dbReference>
<evidence type="ECO:0000313" key="5">
    <source>
        <dbReference type="Proteomes" id="UP000321907"/>
    </source>
</evidence>
<name>A0A5C7FQN1_9BACT</name>
<dbReference type="InterPro" id="IPR032508">
    <property type="entry name" value="FecR_C"/>
</dbReference>
<dbReference type="PANTHER" id="PTHR30273:SF2">
    <property type="entry name" value="PROTEIN FECR"/>
    <property type="match status" value="1"/>
</dbReference>
<dbReference type="OrthoDB" id="1097347at2"/>
<dbReference type="Pfam" id="PF16344">
    <property type="entry name" value="FecR_C"/>
    <property type="match status" value="1"/>
</dbReference>
<dbReference type="InterPro" id="IPR012373">
    <property type="entry name" value="Ferrdict_sens_TM"/>
</dbReference>
<dbReference type="Proteomes" id="UP000321907">
    <property type="component" value="Unassembled WGS sequence"/>
</dbReference>
<dbReference type="Gene3D" id="2.60.120.1440">
    <property type="match status" value="1"/>
</dbReference>
<keyword evidence="1" id="KW-0472">Membrane</keyword>
<proteinExistence type="predicted"/>
<feature type="domain" description="FecR protein" evidence="2">
    <location>
        <begin position="115"/>
        <end position="202"/>
    </location>
</feature>
<evidence type="ECO:0000259" key="3">
    <source>
        <dbReference type="Pfam" id="PF16344"/>
    </source>
</evidence>
<organism evidence="4 5">
    <name type="scientific">Neolewinella aurantiaca</name>
    <dbReference type="NCBI Taxonomy" id="2602767"/>
    <lineage>
        <taxon>Bacteria</taxon>
        <taxon>Pseudomonadati</taxon>
        <taxon>Bacteroidota</taxon>
        <taxon>Saprospiria</taxon>
        <taxon>Saprospirales</taxon>
        <taxon>Lewinellaceae</taxon>
        <taxon>Neolewinella</taxon>
    </lineage>
</organism>
<keyword evidence="1" id="KW-1133">Transmembrane helix</keyword>
<accession>A0A5C7FQN1</accession>
<feature type="domain" description="Protein FecR C-terminal" evidence="3">
    <location>
        <begin position="248"/>
        <end position="295"/>
    </location>
</feature>
<keyword evidence="1" id="KW-0812">Transmembrane</keyword>
<comment type="caution">
    <text evidence="4">The sequence shown here is derived from an EMBL/GenBank/DDBJ whole genome shotgun (WGS) entry which is preliminary data.</text>
</comment>
<dbReference type="Pfam" id="PF04773">
    <property type="entry name" value="FecR"/>
    <property type="match status" value="1"/>
</dbReference>
<dbReference type="PANTHER" id="PTHR30273">
    <property type="entry name" value="PERIPLASMIC SIGNAL SENSOR AND SIGMA FACTOR ACTIVATOR FECR-RELATED"/>
    <property type="match status" value="1"/>
</dbReference>
<dbReference type="AlphaFoldDB" id="A0A5C7FQN1"/>
<evidence type="ECO:0000313" key="4">
    <source>
        <dbReference type="EMBL" id="TXF90135.1"/>
    </source>
</evidence>
<protein>
    <submittedName>
        <fullName evidence="4">DUF4974 domain-containing protein</fullName>
    </submittedName>
</protein>
<reference evidence="4 5" key="1">
    <citation type="submission" date="2019-08" db="EMBL/GenBank/DDBJ databases">
        <title>Lewinella sp. strain SSH13 Genome sequencing and assembly.</title>
        <authorList>
            <person name="Kim I."/>
        </authorList>
    </citation>
    <scope>NUCLEOTIDE SEQUENCE [LARGE SCALE GENOMIC DNA]</scope>
    <source>
        <strain evidence="4 5">SSH13</strain>
    </source>
</reference>
<dbReference type="EMBL" id="VOXD01000009">
    <property type="protein sequence ID" value="TXF90135.1"/>
    <property type="molecule type" value="Genomic_DNA"/>
</dbReference>
<evidence type="ECO:0000259" key="2">
    <source>
        <dbReference type="Pfam" id="PF04773"/>
    </source>
</evidence>
<dbReference type="InterPro" id="IPR006860">
    <property type="entry name" value="FecR"/>
</dbReference>
<dbReference type="RefSeq" id="WP_147930174.1">
    <property type="nucleotide sequence ID" value="NZ_VOXD01000009.1"/>
</dbReference>
<sequence length="319" mass="35161">MATPDFKDDTFLARWLSGELSPAEQEEFRLRADFAGYERIVEHLGRMKPPAFDAEAEFGKLKSKQASLAKGGAKERALHPRPRLLKRIWPWSVAAAVALILSFWFLMRPEAASFVTANGAQRTAALKDGSTAQVNAGSEFGFIVTDTQRTASLNGEAYFEVEKSTIPFVVNTKQGSVRVLGTSFNVYSREDRLAVSCTSGKVSVRFVGDPQDYPIGPGQSVSRSLGDTVVLAAATGTEQLDWLSGKSVFVNRPLKEILDELERQYDITVDRPAGLDVQETYTVTFKNDDLELALEQALNPIPGFEYERVGAVVSFRPLE</sequence>